<dbReference type="InterPro" id="IPR010144">
    <property type="entry name" value="CRISPR-assoc_prot_Csd1-typ"/>
</dbReference>
<evidence type="ECO:0000313" key="2">
    <source>
        <dbReference type="Proteomes" id="UP001197735"/>
    </source>
</evidence>
<name>A0AAW4TTR4_BIFPS</name>
<protein>
    <submittedName>
        <fullName evidence="1">Type I-C CRISPR-associated protein Cas8c/Csd1</fullName>
    </submittedName>
</protein>
<dbReference type="Proteomes" id="UP001197735">
    <property type="component" value="Unassembled WGS sequence"/>
</dbReference>
<dbReference type="Pfam" id="PF09709">
    <property type="entry name" value="Cas_Csd1"/>
    <property type="match status" value="1"/>
</dbReference>
<organism evidence="1 2">
    <name type="scientific">Bifidobacterium pseudocatenulatum</name>
    <dbReference type="NCBI Taxonomy" id="28026"/>
    <lineage>
        <taxon>Bacteria</taxon>
        <taxon>Bacillati</taxon>
        <taxon>Actinomycetota</taxon>
        <taxon>Actinomycetes</taxon>
        <taxon>Bifidobacteriales</taxon>
        <taxon>Bifidobacteriaceae</taxon>
        <taxon>Bifidobacterium</taxon>
    </lineage>
</organism>
<comment type="caution">
    <text evidence="1">The sequence shown here is derived from an EMBL/GenBank/DDBJ whole genome shotgun (WGS) entry which is preliminary data.</text>
</comment>
<accession>A0AAW4TTR4</accession>
<reference evidence="1" key="1">
    <citation type="submission" date="2021-07" db="EMBL/GenBank/DDBJ databases">
        <title>Xylan utilisation by Bifidobacterium pseudocatenulatum.</title>
        <authorList>
            <person name="Watanabe Y."/>
        </authorList>
    </citation>
    <scope>NUCLEOTIDE SEQUENCE</scope>
    <source>
        <strain evidence="1">YIT12824</strain>
    </source>
</reference>
<dbReference type="NCBIfam" id="TIGR01863">
    <property type="entry name" value="cas_Csd1"/>
    <property type="match status" value="1"/>
</dbReference>
<dbReference type="AlphaFoldDB" id="A0AAW4TTR4"/>
<gene>
    <name evidence="1" type="primary">cas8c</name>
    <name evidence="1" type="ORF">KZP06_07700</name>
</gene>
<dbReference type="EMBL" id="JAHXEI010000007">
    <property type="protein sequence ID" value="MCB4880607.1"/>
    <property type="molecule type" value="Genomic_DNA"/>
</dbReference>
<sequence>MIISDLCDEYAVLVSQNKAPVYGYDNVNVPYGLVINDDGILVEVRLLGDFSGKKPINKISVPARFVKTSGIVPDFLCGNAEYMLGYNTEKPEHAVKAFQACAQLHMQILEGIDDPVASAVRAFFLQGPQWEIAKRLMGDCWESSLKMNFALQHVDGAQTIFVGDFPGIQKAWNTYYDQKGNDDKSSLVSSLVSGKLVVPEKTHPRIKNVAGAHPAGSALITFNAAAFCSHGAVQNENAPMSKREAYEYTTALNTLLADESRVQRIGNDTVISWACCGNAVYSDLFSGLYSSETQSNGLDEKTIKDATCALAQGRRYDYEGIRLNPDEHFHILALSPNKSRLAIRFYLTDTFGVFAHNIEQYYQDTEIRRPRYDKTGFLPILRLLGQTIRKQRKDENAPVKKQKKKSAIENVSSEMVSAIMQAILNGTPYPVTLINVVERRINVERDVPPDKAAIIKAYYLRKTTNEQFKEVLQMDINEESEYLPYVLGRIFSIYEQIQLGAIPNINTTIKDKYFTSASTTPARIFPILGDLAAKHMRKAWKSEGLKIKLDKVLGTLTQKVGDHYPSRLSLEERGAFQLGYYFENQKRFNKTNKSNEDNEQGENND</sequence>
<dbReference type="RefSeq" id="WP_117675351.1">
    <property type="nucleotide sequence ID" value="NZ_CP143938.1"/>
</dbReference>
<evidence type="ECO:0000313" key="1">
    <source>
        <dbReference type="EMBL" id="MCB4880607.1"/>
    </source>
</evidence>
<proteinExistence type="predicted"/>